<evidence type="ECO:0000313" key="2">
    <source>
        <dbReference type="Proteomes" id="UP000028999"/>
    </source>
</evidence>
<gene>
    <name evidence="1" type="primary">BnaC05g34850D</name>
    <name evidence="1" type="ORF">GSBRNA2T00026742001</name>
</gene>
<dbReference type="EMBL" id="LK032159">
    <property type="protein sequence ID" value="CDY24469.1"/>
    <property type="molecule type" value="Genomic_DNA"/>
</dbReference>
<reference evidence="1 2" key="1">
    <citation type="journal article" date="2014" name="Science">
        <title>Plant genetics. Early allopolyploid evolution in the post-Neolithic Brassica napus oilseed genome.</title>
        <authorList>
            <person name="Chalhoub B."/>
            <person name="Denoeud F."/>
            <person name="Liu S."/>
            <person name="Parkin I.A."/>
            <person name="Tang H."/>
            <person name="Wang X."/>
            <person name="Chiquet J."/>
            <person name="Belcram H."/>
            <person name="Tong C."/>
            <person name="Samans B."/>
            <person name="Correa M."/>
            <person name="Da Silva C."/>
            <person name="Just J."/>
            <person name="Falentin C."/>
            <person name="Koh C.S."/>
            <person name="Le Clainche I."/>
            <person name="Bernard M."/>
            <person name="Bento P."/>
            <person name="Noel B."/>
            <person name="Labadie K."/>
            <person name="Alberti A."/>
            <person name="Charles M."/>
            <person name="Arnaud D."/>
            <person name="Guo H."/>
            <person name="Daviaud C."/>
            <person name="Alamery S."/>
            <person name="Jabbari K."/>
            <person name="Zhao M."/>
            <person name="Edger P.P."/>
            <person name="Chelaifa H."/>
            <person name="Tack D."/>
            <person name="Lassalle G."/>
            <person name="Mestiri I."/>
            <person name="Schnel N."/>
            <person name="Le Paslier M.C."/>
            <person name="Fan G."/>
            <person name="Renault V."/>
            <person name="Bayer P.E."/>
            <person name="Golicz A.A."/>
            <person name="Manoli S."/>
            <person name="Lee T.H."/>
            <person name="Thi V.H."/>
            <person name="Chalabi S."/>
            <person name="Hu Q."/>
            <person name="Fan C."/>
            <person name="Tollenaere R."/>
            <person name="Lu Y."/>
            <person name="Battail C."/>
            <person name="Shen J."/>
            <person name="Sidebottom C.H."/>
            <person name="Wang X."/>
            <person name="Canaguier A."/>
            <person name="Chauveau A."/>
            <person name="Berard A."/>
            <person name="Deniot G."/>
            <person name="Guan M."/>
            <person name="Liu Z."/>
            <person name="Sun F."/>
            <person name="Lim Y.P."/>
            <person name="Lyons E."/>
            <person name="Town C.D."/>
            <person name="Bancroft I."/>
            <person name="Wang X."/>
            <person name="Meng J."/>
            <person name="Ma J."/>
            <person name="Pires J.C."/>
            <person name="King G.J."/>
            <person name="Brunel D."/>
            <person name="Delourme R."/>
            <person name="Renard M."/>
            <person name="Aury J.M."/>
            <person name="Adams K.L."/>
            <person name="Batley J."/>
            <person name="Snowdon R.J."/>
            <person name="Tost J."/>
            <person name="Edwards D."/>
            <person name="Zhou Y."/>
            <person name="Hua W."/>
            <person name="Sharpe A.G."/>
            <person name="Paterson A.H."/>
            <person name="Guan C."/>
            <person name="Wincker P."/>
        </authorList>
    </citation>
    <scope>NUCLEOTIDE SEQUENCE [LARGE SCALE GENOMIC DNA]</scope>
    <source>
        <strain evidence="2">cv. Darmor-bzh</strain>
    </source>
</reference>
<accession>A0A078GGL0</accession>
<dbReference type="Gramene" id="CDY24469">
    <property type="protein sequence ID" value="CDY24469"/>
    <property type="gene ID" value="GSBRNA2T00026742001"/>
</dbReference>
<dbReference type="Proteomes" id="UP000028999">
    <property type="component" value="Unassembled WGS sequence"/>
</dbReference>
<organism evidence="1 2">
    <name type="scientific">Brassica napus</name>
    <name type="common">Rape</name>
    <dbReference type="NCBI Taxonomy" id="3708"/>
    <lineage>
        <taxon>Eukaryota</taxon>
        <taxon>Viridiplantae</taxon>
        <taxon>Streptophyta</taxon>
        <taxon>Embryophyta</taxon>
        <taxon>Tracheophyta</taxon>
        <taxon>Spermatophyta</taxon>
        <taxon>Magnoliopsida</taxon>
        <taxon>eudicotyledons</taxon>
        <taxon>Gunneridae</taxon>
        <taxon>Pentapetalae</taxon>
        <taxon>rosids</taxon>
        <taxon>malvids</taxon>
        <taxon>Brassicales</taxon>
        <taxon>Brassicaceae</taxon>
        <taxon>Brassiceae</taxon>
        <taxon>Brassica</taxon>
    </lineage>
</organism>
<evidence type="ECO:0000313" key="1">
    <source>
        <dbReference type="EMBL" id="CDY24469.1"/>
    </source>
</evidence>
<name>A0A078GGL0_BRANA</name>
<dbReference type="AlphaFoldDB" id="A0A078GGL0"/>
<sequence length="49" mass="5217">MKSLCISAPFLNTLSGMSTQGRPDSETVTGASLRRVLSTDLRSLSARFG</sequence>
<dbReference type="PaxDb" id="3708-A0A078GGL0"/>
<protein>
    <submittedName>
        <fullName evidence="1">BnaC05g34850D protein</fullName>
    </submittedName>
</protein>
<proteinExistence type="predicted"/>
<keyword evidence="2" id="KW-1185">Reference proteome</keyword>